<keyword evidence="3" id="KW-1185">Reference proteome</keyword>
<dbReference type="AlphaFoldDB" id="A0A075MXA5"/>
<proteinExistence type="predicted"/>
<dbReference type="EMBL" id="CP007174">
    <property type="protein sequence ID" value="AIF83934.1"/>
    <property type="molecule type" value="Genomic_DNA"/>
</dbReference>
<name>A0A075MXA5_9ARCH</name>
<gene>
    <name evidence="2" type="ORF">NTE_01874</name>
</gene>
<keyword evidence="1" id="KW-0812">Transmembrane</keyword>
<sequence length="89" mass="10536">MLAPKYSSFFHNMLYIIIISRLVKCGLWIIGWYQKNNACAHQILWERKNLQMQRQKGSKMNGHCDTLNPLEGNSCVFYHLSAEFKEVHY</sequence>
<dbReference type="HOGENOM" id="CLU_2447522_0_0_2"/>
<organism evidence="2 3">
    <name type="scientific">Candidatus Nitrososphaera evergladensis SR1</name>
    <dbReference type="NCBI Taxonomy" id="1459636"/>
    <lineage>
        <taxon>Archaea</taxon>
        <taxon>Nitrososphaerota</taxon>
        <taxon>Nitrososphaeria</taxon>
        <taxon>Nitrososphaerales</taxon>
        <taxon>Nitrososphaeraceae</taxon>
        <taxon>Nitrososphaera</taxon>
    </lineage>
</organism>
<dbReference type="Proteomes" id="UP000028194">
    <property type="component" value="Chromosome"/>
</dbReference>
<reference evidence="2 3" key="1">
    <citation type="journal article" date="2014" name="PLoS ONE">
        <title>Genome Sequence of Candidatus Nitrososphaera evergladensis from Group I.1b Enriched from Everglades Soil Reveals Novel Genomic Features of the Ammonia-Oxidizing Archaea.</title>
        <authorList>
            <person name="Zhalnina K.V."/>
            <person name="Dias R."/>
            <person name="Leonard M.T."/>
            <person name="Dorr de Quadros P."/>
            <person name="Camargo F.A."/>
            <person name="Drew J.C."/>
            <person name="Farmerie W.G."/>
            <person name="Daroub S.H."/>
            <person name="Triplett E.W."/>
        </authorList>
    </citation>
    <scope>NUCLEOTIDE SEQUENCE [LARGE SCALE GENOMIC DNA]</scope>
    <source>
        <strain evidence="2 3">SR1</strain>
    </source>
</reference>
<evidence type="ECO:0000313" key="3">
    <source>
        <dbReference type="Proteomes" id="UP000028194"/>
    </source>
</evidence>
<dbReference type="KEGG" id="nev:NTE_01874"/>
<evidence type="ECO:0000313" key="2">
    <source>
        <dbReference type="EMBL" id="AIF83934.1"/>
    </source>
</evidence>
<keyword evidence="1" id="KW-0472">Membrane</keyword>
<protein>
    <submittedName>
        <fullName evidence="2">Uncharacterized protein</fullName>
    </submittedName>
</protein>
<accession>A0A075MXA5</accession>
<keyword evidence="1" id="KW-1133">Transmembrane helix</keyword>
<evidence type="ECO:0000256" key="1">
    <source>
        <dbReference type="SAM" id="Phobius"/>
    </source>
</evidence>
<feature type="transmembrane region" description="Helical" evidence="1">
    <location>
        <begin position="12"/>
        <end position="33"/>
    </location>
</feature>